<gene>
    <name evidence="1" type="ORF">TSPGSL018_9732</name>
</gene>
<reference evidence="1" key="1">
    <citation type="submission" date="2014-05" db="EMBL/GenBank/DDBJ databases">
        <title>The transcriptome of the halophilic microalga Tetraselmis sp. GSL018 isolated from the Great Salt Lake, Utah.</title>
        <authorList>
            <person name="Jinkerson R.E."/>
            <person name="D'Adamo S."/>
            <person name="Posewitz M.C."/>
        </authorList>
    </citation>
    <scope>NUCLEOTIDE SEQUENCE</scope>
    <source>
        <strain evidence="1">GSL018</strain>
    </source>
</reference>
<protein>
    <submittedName>
        <fullName evidence="1">Uncharacterized protein</fullName>
    </submittedName>
</protein>
<accession>A0A061S6A6</accession>
<proteinExistence type="predicted"/>
<feature type="non-terminal residue" evidence="1">
    <location>
        <position position="1"/>
    </location>
</feature>
<evidence type="ECO:0000313" key="1">
    <source>
        <dbReference type="EMBL" id="JAC80682.1"/>
    </source>
</evidence>
<dbReference type="AlphaFoldDB" id="A0A061S6A6"/>
<name>A0A061S6A6_9CHLO</name>
<organism evidence="1">
    <name type="scientific">Tetraselmis sp. GSL018</name>
    <dbReference type="NCBI Taxonomy" id="582737"/>
    <lineage>
        <taxon>Eukaryota</taxon>
        <taxon>Viridiplantae</taxon>
        <taxon>Chlorophyta</taxon>
        <taxon>core chlorophytes</taxon>
        <taxon>Chlorodendrophyceae</taxon>
        <taxon>Chlorodendrales</taxon>
        <taxon>Chlorodendraceae</taxon>
        <taxon>Tetraselmis</taxon>
    </lineage>
</organism>
<dbReference type="EMBL" id="GBEZ01004543">
    <property type="protein sequence ID" value="JAC80682.1"/>
    <property type="molecule type" value="Transcribed_RNA"/>
</dbReference>
<sequence length="163" mass="18000">HTHIYPVPELCCFRFSSLPFAPPPQLPPSLSLSLPPSTWCKRLVLGCQDMHVARFLPVPGDCAVRVIPRLAKAAETSTESSRATVSFGADWGIVRCRLKDTAAIRALTHSASFIKQVVLTVDDMDKLRKLGTPDDDGIKKDGSETRPTSLKGRIVSYLHNMRF</sequence>